<keyword evidence="1" id="KW-0472">Membrane</keyword>
<dbReference type="Proteomes" id="UP000481876">
    <property type="component" value="Unassembled WGS sequence"/>
</dbReference>
<protein>
    <submittedName>
        <fullName evidence="2">Uncharacterized protein</fullName>
    </submittedName>
</protein>
<dbReference type="RefSeq" id="WP_151664120.1">
    <property type="nucleotide sequence ID" value="NZ_WBWS01000024.1"/>
</dbReference>
<feature type="transmembrane region" description="Helical" evidence="1">
    <location>
        <begin position="154"/>
        <end position="172"/>
    </location>
</feature>
<dbReference type="EMBL" id="WBWS01000024">
    <property type="protein sequence ID" value="KAB2764303.1"/>
    <property type="molecule type" value="Genomic_DNA"/>
</dbReference>
<reference evidence="2 3" key="1">
    <citation type="submission" date="2019-09" db="EMBL/GenBank/DDBJ databases">
        <title>Taxonomic organization of the family Brucellaceae based on a phylogenomic approach.</title>
        <authorList>
            <person name="Leclercq S."/>
            <person name="Cloeckaert A."/>
            <person name="Zygmunt M.S."/>
        </authorList>
    </citation>
    <scope>NUCLEOTIDE SEQUENCE [LARGE SCALE GENOMIC DNA]</scope>
    <source>
        <strain evidence="2 3">LMG 3313</strain>
    </source>
</reference>
<accession>A0A6L3Z0V2</accession>
<proteinExistence type="predicted"/>
<feature type="transmembrane region" description="Helical" evidence="1">
    <location>
        <begin position="45"/>
        <end position="65"/>
    </location>
</feature>
<name>A0A6L3Z0V2_BRUAN</name>
<feature type="transmembrane region" description="Helical" evidence="1">
    <location>
        <begin position="201"/>
        <end position="228"/>
    </location>
</feature>
<comment type="caution">
    <text evidence="2">The sequence shown here is derived from an EMBL/GenBank/DDBJ whole genome shotgun (WGS) entry which is preliminary data.</text>
</comment>
<feature type="transmembrane region" description="Helical" evidence="1">
    <location>
        <begin position="110"/>
        <end position="134"/>
    </location>
</feature>
<feature type="transmembrane region" description="Helical" evidence="1">
    <location>
        <begin position="6"/>
        <end position="33"/>
    </location>
</feature>
<gene>
    <name evidence="2" type="ORF">F9L04_20185</name>
</gene>
<keyword evidence="1" id="KW-0812">Transmembrane</keyword>
<evidence type="ECO:0000256" key="1">
    <source>
        <dbReference type="SAM" id="Phobius"/>
    </source>
</evidence>
<keyword evidence="1" id="KW-1133">Transmembrane helix</keyword>
<evidence type="ECO:0000313" key="2">
    <source>
        <dbReference type="EMBL" id="KAB2764303.1"/>
    </source>
</evidence>
<organism evidence="2 3">
    <name type="scientific">Brucella anthropi</name>
    <name type="common">Ochrobactrum anthropi</name>
    <dbReference type="NCBI Taxonomy" id="529"/>
    <lineage>
        <taxon>Bacteria</taxon>
        <taxon>Pseudomonadati</taxon>
        <taxon>Pseudomonadota</taxon>
        <taxon>Alphaproteobacteria</taxon>
        <taxon>Hyphomicrobiales</taxon>
        <taxon>Brucellaceae</taxon>
        <taxon>Brucella/Ochrobactrum group</taxon>
        <taxon>Brucella</taxon>
    </lineage>
</organism>
<evidence type="ECO:0000313" key="3">
    <source>
        <dbReference type="Proteomes" id="UP000481876"/>
    </source>
</evidence>
<sequence length="296" mass="32054">MVLQTWPFILLRFIISMTSATSALATIATCAWVGFLIGAPSGENAAYTSGFVGALVGLSLFMSIAYILQEYVFYLLKAAHIAILAELIHGSVIEPSRQLETGVAIVRQHILASMTLFAVGQAIKSLIGVVSRFVTRGFSSFGSSGSSLGHIVQSYFSIVFGLADELVLAYILRAHEKAPQDAAREGAAHYARNIKALMSNAFALTIIHLLLSVLFYGAALAVSIVVVYFQGLSISSGIIMMYLIIAAGAMMRAFATPLIITCQMQVFFTAIENQTPDTRWLDRLTKSDHTKIMEAR</sequence>
<feature type="transmembrane region" description="Helical" evidence="1">
    <location>
        <begin position="234"/>
        <end position="255"/>
    </location>
</feature>
<dbReference type="AlphaFoldDB" id="A0A6L3Z0V2"/>